<feature type="domain" description="Bacterial Ig" evidence="1">
    <location>
        <begin position="301"/>
        <end position="381"/>
    </location>
</feature>
<dbReference type="Proteomes" id="UP000019248">
    <property type="component" value="Unassembled WGS sequence"/>
</dbReference>
<feature type="domain" description="Bacterial Ig" evidence="1">
    <location>
        <begin position="475"/>
        <end position="555"/>
    </location>
</feature>
<dbReference type="EMBL" id="AODL01000013">
    <property type="protein sequence ID" value="EUJ44346.1"/>
    <property type="molecule type" value="Genomic_DNA"/>
</dbReference>
<feature type="domain" description="Bacterial Ig" evidence="1">
    <location>
        <begin position="127"/>
        <end position="207"/>
    </location>
</feature>
<evidence type="ECO:0000259" key="1">
    <source>
        <dbReference type="Pfam" id="PF20622"/>
    </source>
</evidence>
<accession>W7DA29</accession>
<evidence type="ECO:0000313" key="3">
    <source>
        <dbReference type="Proteomes" id="UP000019248"/>
    </source>
</evidence>
<feature type="domain" description="Bacterial Ig" evidence="1">
    <location>
        <begin position="388"/>
        <end position="467"/>
    </location>
</feature>
<evidence type="ECO:0000313" key="2">
    <source>
        <dbReference type="EMBL" id="EUJ44346.1"/>
    </source>
</evidence>
<reference evidence="2 3" key="1">
    <citation type="journal article" date="2014" name="Int. J. Syst. Evol. Microbiol.">
        <title>Listeria floridensis sp. nov., Listeria aquatica sp. nov., Listeria cornellensis sp. nov., Listeria riparia sp. nov. and Listeria grandensis sp. nov., from agricultural and natural environments.</title>
        <authorList>
            <person name="den Bakker H.C."/>
            <person name="Warchocki S."/>
            <person name="Wright E.M."/>
            <person name="Allred A.F."/>
            <person name="Ahlstrom C."/>
            <person name="Manuel C.S."/>
            <person name="Stasiewicz M.J."/>
            <person name="Burrell A."/>
            <person name="Roof S."/>
            <person name="Strawn L."/>
            <person name="Fortes E.D."/>
            <person name="Nightingale K.K."/>
            <person name="Kephart D."/>
            <person name="Wiedmann M."/>
        </authorList>
    </citation>
    <scope>NUCLEOTIDE SEQUENCE [LARGE SCALE GENOMIC DNA]</scope>
    <source>
        <strain evidence="2 3">FSL S10-1204</strain>
    </source>
</reference>
<feature type="domain" description="Bacterial Ig" evidence="1">
    <location>
        <begin position="559"/>
        <end position="641"/>
    </location>
</feature>
<dbReference type="PATRIC" id="fig|1265816.5.peg.2103"/>
<name>W7DA29_9LIST</name>
<feature type="domain" description="Bacterial Ig" evidence="1">
    <location>
        <begin position="644"/>
        <end position="727"/>
    </location>
</feature>
<proteinExistence type="predicted"/>
<feature type="domain" description="Bacterial Ig" evidence="1">
    <location>
        <begin position="40"/>
        <end position="120"/>
    </location>
</feature>
<feature type="domain" description="Bacterial Ig" evidence="1">
    <location>
        <begin position="213"/>
        <end position="293"/>
    </location>
</feature>
<comment type="caution">
    <text evidence="2">The sequence shown here is derived from an EMBL/GenBank/DDBJ whole genome shotgun (WGS) entry which is preliminary data.</text>
</comment>
<dbReference type="InterPro" id="IPR046746">
    <property type="entry name" value="Big_15"/>
</dbReference>
<keyword evidence="3" id="KW-1185">Reference proteome</keyword>
<dbReference type="AlphaFoldDB" id="W7DA29"/>
<sequence length="729" mass="76660">MQAKIITSINDSVTVVAYDANGKELDRANVPLKKEAATTGTITANTFTIGKDGYVTGSYTGDVKKLSLLVNGKKLGTINATGTPYKYYAGKNITSTNDSVTVVAYDANGKELDRANVPLKKEAATTGTITANTFTIGQDSYVKGNLTGDVAKVKMLVNGKSYVTISASGTSYQYYASGKILSAKDAVTMIAYDTNGKELDRANVPVKEAMTTGTITANTFTIGKDGYVKGNVTGDVSRVKMIINGVSYPVIGVTGSNYQYYANGKILSNNDAVTMVAYDNKGKELARTNVSVVKENVPTTGTITANKFTIGKDGYITGNLTGDVAKIKMVVDGKSSTLVAAKEGAYKYYAGGKIASVNDAVTMIAYDAKGNELDRANVPLAENSVPVGTVTAEAYTIGSGYIHGTYTGDASRIGVLVNGKEISRINATTSPYQYYVGSQVTSTNDDVYVVIYDNKGREMDRVKVPVQAKVNPTAGTITANPFSIGKDSYVKGSFTGDVARIAMLVNGTEYSRIPANGGEYQYYASGKILSASDNVTMVAYDAKGKELDRAVVSVTAPQGTIAVDAYQVGGSDAYIHGTATGDVKKVQLIVNGAEQGVAFVQADGTFKYYAKAVTSPSDQAVIVALDERGRELDRKTVTLTNATGTVKADTFTVGGSDRYIHGTATGAVTKVGIEVNGVVGTSQAFVQADGTYKYFAGSQIGSSSDVVYVIGYDGKSKEIARTPLSLQSN</sequence>
<dbReference type="RefSeq" id="WP_036101034.1">
    <property type="nucleotide sequence ID" value="NZ_AODL01000013.1"/>
</dbReference>
<dbReference type="Pfam" id="PF20622">
    <property type="entry name" value="Big_15"/>
    <property type="match status" value="8"/>
</dbReference>
<gene>
    <name evidence="2" type="ORF">PRIP_10632</name>
</gene>
<organism evidence="2 3">
    <name type="scientific">Listeria riparia FSL S10-1204</name>
    <dbReference type="NCBI Taxonomy" id="1265816"/>
    <lineage>
        <taxon>Bacteria</taxon>
        <taxon>Bacillati</taxon>
        <taxon>Bacillota</taxon>
        <taxon>Bacilli</taxon>
        <taxon>Bacillales</taxon>
        <taxon>Listeriaceae</taxon>
        <taxon>Listeria</taxon>
    </lineage>
</organism>
<protein>
    <recommendedName>
        <fullName evidence="1">Bacterial Ig domain-containing protein</fullName>
    </recommendedName>
</protein>
<dbReference type="OrthoDB" id="2366313at2"/>